<reference evidence="2 3" key="2">
    <citation type="journal article" date="2012" name="Stand. Genomic Sci.">
        <title>Complete genome sequence of the aquatic bacterium Runella slithyformis type strain (LSU 4(T)).</title>
        <authorList>
            <person name="Copeland A."/>
            <person name="Zhang X."/>
            <person name="Misra M."/>
            <person name="Lapidus A."/>
            <person name="Nolan M."/>
            <person name="Lucas S."/>
            <person name="Deshpande S."/>
            <person name="Cheng J.F."/>
            <person name="Tapia R."/>
            <person name="Goodwin L.A."/>
            <person name="Pitluck S."/>
            <person name="Liolios K."/>
            <person name="Pagani I."/>
            <person name="Ivanova N."/>
            <person name="Mikhailova N."/>
            <person name="Pati A."/>
            <person name="Chen A."/>
            <person name="Palaniappan K."/>
            <person name="Land M."/>
            <person name="Hauser L."/>
            <person name="Pan C."/>
            <person name="Jeffries C.D."/>
            <person name="Detter J.C."/>
            <person name="Brambilla E.M."/>
            <person name="Rohde M."/>
            <person name="Djao O.D."/>
            <person name="Goker M."/>
            <person name="Sikorski J."/>
            <person name="Tindall B.J."/>
            <person name="Woyke T."/>
            <person name="Bristow J."/>
            <person name="Eisen J.A."/>
            <person name="Markowitz V."/>
            <person name="Hugenholtz P."/>
            <person name="Kyrpides N.C."/>
            <person name="Klenk H.P."/>
            <person name="Mavromatis K."/>
        </authorList>
    </citation>
    <scope>NUCLEOTIDE SEQUENCE [LARGE SCALE GENOMIC DNA]</scope>
    <source>
        <strain evidence="3">ATCC 29530 / DSM 19594 / LMG 11500 / NCIMB 11436 / LSU 4</strain>
    </source>
</reference>
<dbReference type="RefSeq" id="WP_013929358.1">
    <property type="nucleotide sequence ID" value="NC_015703.1"/>
</dbReference>
<dbReference type="Proteomes" id="UP000000493">
    <property type="component" value="Chromosome"/>
</dbReference>
<evidence type="ECO:0000259" key="1">
    <source>
        <dbReference type="Pfam" id="PF02836"/>
    </source>
</evidence>
<dbReference type="InterPro" id="IPR006103">
    <property type="entry name" value="Glyco_hydro_2_cat"/>
</dbReference>
<dbReference type="GO" id="GO:0005975">
    <property type="term" value="P:carbohydrate metabolic process"/>
    <property type="evidence" value="ECO:0007669"/>
    <property type="project" value="InterPro"/>
</dbReference>
<dbReference type="Gene3D" id="3.20.20.80">
    <property type="entry name" value="Glycosidases"/>
    <property type="match status" value="1"/>
</dbReference>
<proteinExistence type="predicted"/>
<organism evidence="2 3">
    <name type="scientific">Runella slithyformis (strain ATCC 29530 / DSM 19594 / LMG 11500 / NCIMB 11436 / LSU 4)</name>
    <dbReference type="NCBI Taxonomy" id="761193"/>
    <lineage>
        <taxon>Bacteria</taxon>
        <taxon>Pseudomonadati</taxon>
        <taxon>Bacteroidota</taxon>
        <taxon>Cytophagia</taxon>
        <taxon>Cytophagales</taxon>
        <taxon>Spirosomataceae</taxon>
        <taxon>Runella</taxon>
    </lineage>
</organism>
<gene>
    <name evidence="2" type="ordered locus">Runsl_3697</name>
</gene>
<dbReference type="AlphaFoldDB" id="A0A7U3ZMQ7"/>
<dbReference type="KEGG" id="rsi:Runsl_3697"/>
<dbReference type="Pfam" id="PF02836">
    <property type="entry name" value="Glyco_hydro_2_C"/>
    <property type="match status" value="1"/>
</dbReference>
<evidence type="ECO:0000313" key="2">
    <source>
        <dbReference type="EMBL" id="AEI50055.1"/>
    </source>
</evidence>
<sequence>MLTCLPALYTMVLTENASFASIDEQTLESITVFQGKWPVEKAQAWYAEQPFLVGCNYIPSNAVNELEMWQADTWSPEVIDKELGWAESLGMNIVRVFLHNIVFEDDTQGYFDRIDRFLHIADSHGIKVMFVFFDSCWNDDPVGGPQPQPKLGTHNSGWLRCPGTKMLNDPDSWHRLEAYLKDTIEHLAHDSRVLLWDLYNEPSNGGYTDAIMPLLRKAFEWAREVNPPQPISSGWWIDHSPSNEFMFANSDIITFHNYRDPQNLENQINELQERFQRPVICTEYMARKHESTFEGCLPIFKKYNVGAINWGLVQGKTNTIYAWDEIIQGGEEPSLWFHDIFRPDGSVYNQAEVESIRAATGKDINQ</sequence>
<evidence type="ECO:0000313" key="3">
    <source>
        <dbReference type="Proteomes" id="UP000000493"/>
    </source>
</evidence>
<name>A0A7U3ZMQ7_RUNSL</name>
<dbReference type="InterPro" id="IPR017853">
    <property type="entry name" value="GH"/>
</dbReference>
<keyword evidence="3" id="KW-1185">Reference proteome</keyword>
<protein>
    <recommendedName>
        <fullName evidence="1">Glycoside hydrolase family 2 catalytic domain-containing protein</fullName>
    </recommendedName>
</protein>
<accession>A0A7U3ZMQ7</accession>
<dbReference type="EMBL" id="CP002859">
    <property type="protein sequence ID" value="AEI50055.1"/>
    <property type="molecule type" value="Genomic_DNA"/>
</dbReference>
<feature type="domain" description="Glycoside hydrolase family 2 catalytic" evidence="1">
    <location>
        <begin position="182"/>
        <end position="291"/>
    </location>
</feature>
<dbReference type="SUPFAM" id="SSF51445">
    <property type="entry name" value="(Trans)glycosidases"/>
    <property type="match status" value="1"/>
</dbReference>
<dbReference type="GO" id="GO:0004553">
    <property type="term" value="F:hydrolase activity, hydrolyzing O-glycosyl compounds"/>
    <property type="evidence" value="ECO:0007669"/>
    <property type="project" value="InterPro"/>
</dbReference>
<reference evidence="3" key="1">
    <citation type="submission" date="2011-06" db="EMBL/GenBank/DDBJ databases">
        <title>The complete genome of chromosome of Runella slithyformis DSM 19594.</title>
        <authorList>
            <consortium name="US DOE Joint Genome Institute (JGI-PGF)"/>
            <person name="Lucas S."/>
            <person name="Han J."/>
            <person name="Lapidus A."/>
            <person name="Bruce D."/>
            <person name="Goodwin L."/>
            <person name="Pitluck S."/>
            <person name="Peters L."/>
            <person name="Kyrpides N."/>
            <person name="Mavromatis K."/>
            <person name="Ivanova N."/>
            <person name="Ovchinnikova G."/>
            <person name="Zhang X."/>
            <person name="Misra M."/>
            <person name="Detter J.C."/>
            <person name="Tapia R."/>
            <person name="Han C."/>
            <person name="Land M."/>
            <person name="Hauser L."/>
            <person name="Markowitz V."/>
            <person name="Cheng J.-F."/>
            <person name="Hugenholtz P."/>
            <person name="Woyke T."/>
            <person name="Wu D."/>
            <person name="Tindall B."/>
            <person name="Faehrich R."/>
            <person name="Brambilla E."/>
            <person name="Klenk H.-P."/>
            <person name="Eisen J.A."/>
        </authorList>
    </citation>
    <scope>NUCLEOTIDE SEQUENCE [LARGE SCALE GENOMIC DNA]</scope>
    <source>
        <strain evidence="3">ATCC 29530 / DSM 19594 / LMG 11500 / NCIMB 11436 / LSU 4</strain>
    </source>
</reference>